<name>A0A0R2L5N7_9LACO</name>
<dbReference type="PANTHER" id="PTHR31689:SF0">
    <property type="entry name" value="DIAMINOPIMELATE EPIMERASE"/>
    <property type="match status" value="1"/>
</dbReference>
<evidence type="ECO:0000256" key="6">
    <source>
        <dbReference type="ARBA" id="ARBA00023235"/>
    </source>
</evidence>
<feature type="active site" description="Proton donor" evidence="8">
    <location>
        <position position="80"/>
    </location>
</feature>
<evidence type="ECO:0000256" key="2">
    <source>
        <dbReference type="ARBA" id="ARBA00010219"/>
    </source>
</evidence>
<evidence type="ECO:0000256" key="4">
    <source>
        <dbReference type="ARBA" id="ARBA00022605"/>
    </source>
</evidence>
<dbReference type="GO" id="GO:0008837">
    <property type="term" value="F:diaminopimelate epimerase activity"/>
    <property type="evidence" value="ECO:0007669"/>
    <property type="project" value="UniProtKB-UniRule"/>
</dbReference>
<evidence type="ECO:0000256" key="7">
    <source>
        <dbReference type="ARBA" id="ARBA00051712"/>
    </source>
</evidence>
<feature type="binding site" evidence="8">
    <location>
        <position position="12"/>
    </location>
    <ligand>
        <name>substrate</name>
    </ligand>
</feature>
<evidence type="ECO:0000256" key="8">
    <source>
        <dbReference type="HAMAP-Rule" id="MF_00197"/>
    </source>
</evidence>
<feature type="binding site" evidence="8">
    <location>
        <position position="71"/>
    </location>
    <ligand>
        <name>substrate</name>
    </ligand>
</feature>
<evidence type="ECO:0000256" key="9">
    <source>
        <dbReference type="PROSITE-ProRule" id="PRU10125"/>
    </source>
</evidence>
<reference evidence="10 11" key="1">
    <citation type="journal article" date="2015" name="Genome Announc.">
        <title>Expanding the biotechnology potential of lactobacilli through comparative genomics of 213 strains and associated genera.</title>
        <authorList>
            <person name="Sun Z."/>
            <person name="Harris H.M."/>
            <person name="McCann A."/>
            <person name="Guo C."/>
            <person name="Argimon S."/>
            <person name="Zhang W."/>
            <person name="Yang X."/>
            <person name="Jeffery I.B."/>
            <person name="Cooney J.C."/>
            <person name="Kagawa T.F."/>
            <person name="Liu W."/>
            <person name="Song Y."/>
            <person name="Salvetti E."/>
            <person name="Wrobel A."/>
            <person name="Rasinkangas P."/>
            <person name="Parkhill J."/>
            <person name="Rea M.C."/>
            <person name="O'Sullivan O."/>
            <person name="Ritari J."/>
            <person name="Douillard F.P."/>
            <person name="Paul Ross R."/>
            <person name="Yang R."/>
            <person name="Briner A.E."/>
            <person name="Felis G.E."/>
            <person name="de Vos W.M."/>
            <person name="Barrangou R."/>
            <person name="Klaenhammer T.R."/>
            <person name="Caufield P.W."/>
            <person name="Cui Y."/>
            <person name="Zhang H."/>
            <person name="O'Toole P.W."/>
        </authorList>
    </citation>
    <scope>NUCLEOTIDE SEQUENCE [LARGE SCALE GENOMIC DNA]</scope>
    <source>
        <strain evidence="10 11">DSM 18001</strain>
    </source>
</reference>
<keyword evidence="6 8" id="KW-0413">Isomerase</keyword>
<comment type="subcellular location">
    <subcellularLocation>
        <location evidence="8">Cytoplasm</location>
    </subcellularLocation>
</comment>
<gene>
    <name evidence="8" type="primary">dapF</name>
    <name evidence="10" type="ORF">IV81_GL001782</name>
</gene>
<dbReference type="UniPathway" id="UPA00034">
    <property type="reaction ID" value="UER00025"/>
</dbReference>
<dbReference type="EMBL" id="JQBX01000009">
    <property type="protein sequence ID" value="KRN93924.1"/>
    <property type="molecule type" value="Genomic_DNA"/>
</dbReference>
<dbReference type="GO" id="GO:0005829">
    <property type="term" value="C:cytosol"/>
    <property type="evidence" value="ECO:0007669"/>
    <property type="project" value="TreeGrafter"/>
</dbReference>
<evidence type="ECO:0000256" key="3">
    <source>
        <dbReference type="ARBA" id="ARBA00013080"/>
    </source>
</evidence>
<dbReference type="STRING" id="331679.IV81_GL001782"/>
<dbReference type="EC" id="5.1.1.7" evidence="3 8"/>
<feature type="binding site" evidence="8">
    <location>
        <position position="206"/>
    </location>
    <ligand>
        <name>substrate</name>
    </ligand>
</feature>
<dbReference type="GO" id="GO:0009089">
    <property type="term" value="P:lysine biosynthetic process via diaminopimelate"/>
    <property type="evidence" value="ECO:0007669"/>
    <property type="project" value="UniProtKB-UniRule"/>
</dbReference>
<protein>
    <recommendedName>
        <fullName evidence="3 8">Diaminopimelate epimerase</fullName>
        <shortName evidence="8">DAP epimerase</shortName>
        <ecNumber evidence="3 8">5.1.1.7</ecNumber>
    </recommendedName>
    <alternativeName>
        <fullName evidence="8">PLP-independent amino acid racemase</fullName>
    </alternativeName>
</protein>
<comment type="caution">
    <text evidence="10">The sequence shown here is derived from an EMBL/GenBank/DDBJ whole genome shotgun (WGS) entry which is preliminary data.</text>
</comment>
<evidence type="ECO:0000256" key="5">
    <source>
        <dbReference type="ARBA" id="ARBA00023154"/>
    </source>
</evidence>
<evidence type="ECO:0000313" key="11">
    <source>
        <dbReference type="Proteomes" id="UP000051859"/>
    </source>
</evidence>
<keyword evidence="8" id="KW-0963">Cytoplasm</keyword>
<feature type="site" description="Could be important to modulate the pK values of the two catalytic cysteine residues" evidence="8">
    <location>
        <position position="224"/>
    </location>
</feature>
<comment type="caution">
    <text evidence="8">Lacks conserved residue(s) required for the propagation of feature annotation.</text>
</comment>
<proteinExistence type="inferred from homology"/>
<comment type="function">
    <text evidence="8">Catalyzes the stereoinversion of LL-2,6-diaminopimelate (L,L-DAP) to meso-diaminopimelate (meso-DAP), a precursor of L-lysine and an essential component of the bacterial peptidoglycan.</text>
</comment>
<keyword evidence="11" id="KW-1185">Reference proteome</keyword>
<keyword evidence="4 8" id="KW-0028">Amino-acid biosynthesis</keyword>
<organism evidence="10 11">
    <name type="scientific">Pediococcus stilesii</name>
    <dbReference type="NCBI Taxonomy" id="331679"/>
    <lineage>
        <taxon>Bacteria</taxon>
        <taxon>Bacillati</taxon>
        <taxon>Bacillota</taxon>
        <taxon>Bacilli</taxon>
        <taxon>Lactobacillales</taxon>
        <taxon>Lactobacillaceae</taxon>
        <taxon>Pediococcus</taxon>
    </lineage>
</organism>
<feature type="binding site" evidence="8">
    <location>
        <begin position="234"/>
        <end position="235"/>
    </location>
    <ligand>
        <name>substrate</name>
    </ligand>
</feature>
<feature type="active site" evidence="9">
    <location>
        <position position="80"/>
    </location>
</feature>
<sequence>MINLLKVHGSENTFFLLDQNQLSRPLTEEELIQTAVKITDGSAGILGGADGLLVVDDGVHQNTLGRMRVINSDGSIASMCGNGLRTVSRYLGEKYDKDEFLVETAEADLQVGRAPALGNGVATYHVEISPVRFETSALPMNAAGRSELIHSNVVDLNETIKFSAIAVPNPHLIAIEEPHQILNKTKLGELGQRFNEQNPWFPDGVNVSFGRVIGQNQIFVETYERGVGFTNACGTGMAATSVIWTLLNDGKTGVNTVNNVYNPGGMVQTRVRQDDGEYKIDLIGNATFTHQIQINEEQLRKNHFEKAKIVETGEEESYQEFVKALPSYSF</sequence>
<comment type="similarity">
    <text evidence="2 8">Belongs to the diaminopimelate epimerase family.</text>
</comment>
<feature type="binding site" evidence="8">
    <location>
        <begin position="224"/>
        <end position="225"/>
    </location>
    <ligand>
        <name>substrate</name>
    </ligand>
</feature>
<evidence type="ECO:0000313" key="10">
    <source>
        <dbReference type="EMBL" id="KRN93924.1"/>
    </source>
</evidence>
<dbReference type="PROSITE" id="PS01326">
    <property type="entry name" value="DAP_EPIMERASE"/>
    <property type="match status" value="1"/>
</dbReference>
<dbReference type="PATRIC" id="fig|331679.3.peg.1818"/>
<comment type="catalytic activity">
    <reaction evidence="7 8">
        <text>(2S,6S)-2,6-diaminopimelate = meso-2,6-diaminopimelate</text>
        <dbReference type="Rhea" id="RHEA:15393"/>
        <dbReference type="ChEBI" id="CHEBI:57609"/>
        <dbReference type="ChEBI" id="CHEBI:57791"/>
        <dbReference type="EC" id="5.1.1.7"/>
    </reaction>
</comment>
<dbReference type="SUPFAM" id="SSF54506">
    <property type="entry name" value="Diaminopimelate epimerase-like"/>
    <property type="match status" value="2"/>
</dbReference>
<dbReference type="InterPro" id="IPR018510">
    <property type="entry name" value="DAP_epimerase_AS"/>
</dbReference>
<dbReference type="RefSeq" id="WP_057802787.1">
    <property type="nucleotide sequence ID" value="NZ_JQBX01000009.1"/>
</dbReference>
<dbReference type="PANTHER" id="PTHR31689">
    <property type="entry name" value="DIAMINOPIMELATE EPIMERASE, CHLOROPLASTIC"/>
    <property type="match status" value="1"/>
</dbReference>
<dbReference type="InterPro" id="IPR001653">
    <property type="entry name" value="DAP_epimerase_DapF"/>
</dbReference>
<dbReference type="AlphaFoldDB" id="A0A0R2L5N7"/>
<feature type="active site" description="Proton acceptor" evidence="8">
    <location>
        <position position="233"/>
    </location>
</feature>
<comment type="pathway">
    <text evidence="1 8">Amino-acid biosynthesis; L-lysine biosynthesis via DAP pathway; DL-2,6-diaminopimelate from LL-2,6-diaminopimelate: step 1/1.</text>
</comment>
<feature type="site" description="Could be important to modulate the pK values of the two catalytic cysteine residues" evidence="8">
    <location>
        <position position="171"/>
    </location>
</feature>
<feature type="binding site" evidence="8">
    <location>
        <begin position="81"/>
        <end position="82"/>
    </location>
    <ligand>
        <name>substrate</name>
    </ligand>
</feature>
<accession>A0A0R2L5N7</accession>
<evidence type="ECO:0000256" key="1">
    <source>
        <dbReference type="ARBA" id="ARBA00005196"/>
    </source>
</evidence>
<keyword evidence="5 8" id="KW-0457">Lysine biosynthesis</keyword>
<dbReference type="HAMAP" id="MF_00197">
    <property type="entry name" value="DAP_epimerase"/>
    <property type="match status" value="1"/>
</dbReference>
<feature type="binding site" evidence="8">
    <location>
        <position position="169"/>
    </location>
    <ligand>
        <name>substrate</name>
    </ligand>
</feature>
<comment type="subunit">
    <text evidence="8">Homodimer.</text>
</comment>
<dbReference type="NCBIfam" id="TIGR00652">
    <property type="entry name" value="DapF"/>
    <property type="match status" value="1"/>
</dbReference>
<dbReference type="Proteomes" id="UP000051859">
    <property type="component" value="Unassembled WGS sequence"/>
</dbReference>
<dbReference type="Gene3D" id="3.10.310.10">
    <property type="entry name" value="Diaminopimelate Epimerase, Chain A, domain 1"/>
    <property type="match status" value="2"/>
</dbReference>
<dbReference type="Pfam" id="PF01678">
    <property type="entry name" value="DAP_epimerase"/>
    <property type="match status" value="2"/>
</dbReference>